<dbReference type="PANTHER" id="PTHR44757:SF2">
    <property type="entry name" value="BIOFILM ARCHITECTURE MAINTENANCE PROTEIN MBAA"/>
    <property type="match status" value="1"/>
</dbReference>
<dbReference type="CDD" id="cd01949">
    <property type="entry name" value="GGDEF"/>
    <property type="match status" value="1"/>
</dbReference>
<evidence type="ECO:0000256" key="1">
    <source>
        <dbReference type="SAM" id="Phobius"/>
    </source>
</evidence>
<keyword evidence="1" id="KW-0812">Transmembrane</keyword>
<dbReference type="CDD" id="cd01948">
    <property type="entry name" value="EAL"/>
    <property type="match status" value="1"/>
</dbReference>
<dbReference type="SMART" id="SM00052">
    <property type="entry name" value="EAL"/>
    <property type="match status" value="1"/>
</dbReference>
<dbReference type="InterPro" id="IPR000014">
    <property type="entry name" value="PAS"/>
</dbReference>
<dbReference type="PROSITE" id="PS50113">
    <property type="entry name" value="PAC"/>
    <property type="match status" value="1"/>
</dbReference>
<dbReference type="Gene3D" id="3.30.70.270">
    <property type="match status" value="1"/>
</dbReference>
<dbReference type="CDD" id="cd00130">
    <property type="entry name" value="PAS"/>
    <property type="match status" value="1"/>
</dbReference>
<feature type="transmembrane region" description="Helical" evidence="1">
    <location>
        <begin position="35"/>
        <end position="55"/>
    </location>
</feature>
<dbReference type="Pfam" id="PF00563">
    <property type="entry name" value="EAL"/>
    <property type="match status" value="1"/>
</dbReference>
<reference evidence="6 7" key="1">
    <citation type="submission" date="2018-03" db="EMBL/GenBank/DDBJ databases">
        <title>Genomic Encyclopedia of Archaeal and Bacterial Type Strains, Phase II (KMG-II): from individual species to whole genera.</title>
        <authorList>
            <person name="Goeker M."/>
        </authorList>
    </citation>
    <scope>NUCLEOTIDE SEQUENCE [LARGE SCALE GENOMIC DNA]</scope>
    <source>
        <strain evidence="6 7">DSM 13175</strain>
    </source>
</reference>
<evidence type="ECO:0000259" key="2">
    <source>
        <dbReference type="PROSITE" id="PS50112"/>
    </source>
</evidence>
<organism evidence="6 7">
    <name type="scientific">Alkalibacterium olivapovliticus</name>
    <dbReference type="NCBI Taxonomy" id="99907"/>
    <lineage>
        <taxon>Bacteria</taxon>
        <taxon>Bacillati</taxon>
        <taxon>Bacillota</taxon>
        <taxon>Bacilli</taxon>
        <taxon>Lactobacillales</taxon>
        <taxon>Carnobacteriaceae</taxon>
        <taxon>Alkalibacterium</taxon>
    </lineage>
</organism>
<dbReference type="InterPro" id="IPR052155">
    <property type="entry name" value="Biofilm_reg_signaling"/>
</dbReference>
<dbReference type="SUPFAM" id="SSF55073">
    <property type="entry name" value="Nucleotide cyclase"/>
    <property type="match status" value="1"/>
</dbReference>
<evidence type="ECO:0000259" key="4">
    <source>
        <dbReference type="PROSITE" id="PS50883"/>
    </source>
</evidence>
<dbReference type="NCBIfam" id="TIGR00254">
    <property type="entry name" value="GGDEF"/>
    <property type="match status" value="1"/>
</dbReference>
<dbReference type="InterPro" id="IPR035965">
    <property type="entry name" value="PAS-like_dom_sf"/>
</dbReference>
<dbReference type="InterPro" id="IPR013655">
    <property type="entry name" value="PAS_fold_3"/>
</dbReference>
<feature type="domain" description="PAS" evidence="2">
    <location>
        <begin position="78"/>
        <end position="153"/>
    </location>
</feature>
<dbReference type="InterPro" id="IPR000160">
    <property type="entry name" value="GGDEF_dom"/>
</dbReference>
<proteinExistence type="predicted"/>
<evidence type="ECO:0000259" key="3">
    <source>
        <dbReference type="PROSITE" id="PS50113"/>
    </source>
</evidence>
<dbReference type="Pfam" id="PF00990">
    <property type="entry name" value="GGDEF"/>
    <property type="match status" value="1"/>
</dbReference>
<dbReference type="SMART" id="SM00086">
    <property type="entry name" value="PAC"/>
    <property type="match status" value="1"/>
</dbReference>
<feature type="domain" description="GGDEF" evidence="5">
    <location>
        <begin position="236"/>
        <end position="368"/>
    </location>
</feature>
<gene>
    <name evidence="6" type="ORF">CLV38_10858</name>
</gene>
<dbReference type="PROSITE" id="PS50883">
    <property type="entry name" value="EAL"/>
    <property type="match status" value="1"/>
</dbReference>
<dbReference type="InterPro" id="IPR035919">
    <property type="entry name" value="EAL_sf"/>
</dbReference>
<evidence type="ECO:0000259" key="5">
    <source>
        <dbReference type="PROSITE" id="PS50887"/>
    </source>
</evidence>
<dbReference type="InterPro" id="IPR001633">
    <property type="entry name" value="EAL_dom"/>
</dbReference>
<dbReference type="FunFam" id="3.30.70.270:FF:000001">
    <property type="entry name" value="Diguanylate cyclase domain protein"/>
    <property type="match status" value="1"/>
</dbReference>
<dbReference type="InterPro" id="IPR043128">
    <property type="entry name" value="Rev_trsase/Diguanyl_cyclase"/>
</dbReference>
<comment type="caution">
    <text evidence="6">The sequence shown here is derived from an EMBL/GenBank/DDBJ whole genome shotgun (WGS) entry which is preliminary data.</text>
</comment>
<dbReference type="SMART" id="SM00267">
    <property type="entry name" value="GGDEF"/>
    <property type="match status" value="1"/>
</dbReference>
<dbReference type="PANTHER" id="PTHR44757">
    <property type="entry name" value="DIGUANYLATE CYCLASE DGCP"/>
    <property type="match status" value="1"/>
</dbReference>
<evidence type="ECO:0000313" key="6">
    <source>
        <dbReference type="EMBL" id="PRY82848.1"/>
    </source>
</evidence>
<dbReference type="OrthoDB" id="2624050at2"/>
<keyword evidence="1" id="KW-1133">Transmembrane helix</keyword>
<dbReference type="InterPro" id="IPR029787">
    <property type="entry name" value="Nucleotide_cyclase"/>
</dbReference>
<feature type="transmembrane region" description="Helical" evidence="1">
    <location>
        <begin position="9"/>
        <end position="29"/>
    </location>
</feature>
<dbReference type="SUPFAM" id="SSF141868">
    <property type="entry name" value="EAL domain-like"/>
    <property type="match status" value="1"/>
</dbReference>
<feature type="domain" description="PAC" evidence="3">
    <location>
        <begin position="152"/>
        <end position="204"/>
    </location>
</feature>
<dbReference type="EMBL" id="PVTO01000008">
    <property type="protein sequence ID" value="PRY82848.1"/>
    <property type="molecule type" value="Genomic_DNA"/>
</dbReference>
<name>A0A2T0W831_9LACT</name>
<dbReference type="Proteomes" id="UP000238205">
    <property type="component" value="Unassembled WGS sequence"/>
</dbReference>
<dbReference type="Gene3D" id="3.20.20.450">
    <property type="entry name" value="EAL domain"/>
    <property type="match status" value="1"/>
</dbReference>
<dbReference type="RefSeq" id="WP_106192549.1">
    <property type="nucleotide sequence ID" value="NZ_PVTO01000008.1"/>
</dbReference>
<sequence>MALLTKQNLTFGLLGLVSLLGLPFTLNYYNVSYSPVITLLHIIMMLLCAYSWHLYRESKKTKDSNQELNDNRKQILLRENVLKSLFDNNNSYLWTIDFAEKTFLPSIGFEQVYGFSRDEFMNNYELWKDRVIPEDMDIAEEHYARLKSGLPSNRMFRFRNSNEEIRWLDAWGTPIFNDKKEVTHLTGVAYDITDRKELEEKLYHSATHDDLTGLPNRKKLMSHMKSEIEKCQEKNQSFAVLFLDLDRFKFINDNYGHNTGDKLLIQIGNRLQTFIDGKGIVSRHGGDEFIIIIRYNKYKQFKELVNGILDTFKTPYDLNIENSTISASIGISMYPKDATTIEGLIGQADRAMYRAKAQGKNTYRFANPVLEQAEIRKNSIEKQLKKALEQDEFELYYQPKVVLKTGDIFEAETIIDWHNSHLGRVSATEFIPLAESHGLMDEIGLWVLDEAMKQGNRWKEMGIDIRLSVNVSIIQFENPLFLRNISNLLSKNHYNAENLTLEITENILQNTQHASNVIHQLQNMGFEIAIDDFGTGYSSLSVINALPIDTIKIDKSFVLNILENEHNAKLVETIISLGDAIDCKVMAEGIETVQQSGFLKQIGCLYGQGSFYSSPKKAEEFQQMYEEQLA</sequence>
<dbReference type="InterPro" id="IPR001610">
    <property type="entry name" value="PAC"/>
</dbReference>
<dbReference type="SUPFAM" id="SSF55785">
    <property type="entry name" value="PYP-like sensor domain (PAS domain)"/>
    <property type="match status" value="1"/>
</dbReference>
<keyword evidence="1" id="KW-0472">Membrane</keyword>
<keyword evidence="7" id="KW-1185">Reference proteome</keyword>
<accession>A0A2T0W831</accession>
<dbReference type="NCBIfam" id="TIGR00229">
    <property type="entry name" value="sensory_box"/>
    <property type="match status" value="1"/>
</dbReference>
<dbReference type="InterPro" id="IPR000700">
    <property type="entry name" value="PAS-assoc_C"/>
</dbReference>
<feature type="domain" description="EAL" evidence="4">
    <location>
        <begin position="377"/>
        <end position="629"/>
    </location>
</feature>
<dbReference type="PROSITE" id="PS50112">
    <property type="entry name" value="PAS"/>
    <property type="match status" value="1"/>
</dbReference>
<dbReference type="Pfam" id="PF08447">
    <property type="entry name" value="PAS_3"/>
    <property type="match status" value="1"/>
</dbReference>
<dbReference type="Gene3D" id="3.30.450.20">
    <property type="entry name" value="PAS domain"/>
    <property type="match status" value="1"/>
</dbReference>
<dbReference type="PROSITE" id="PS50887">
    <property type="entry name" value="GGDEF"/>
    <property type="match status" value="1"/>
</dbReference>
<protein>
    <submittedName>
        <fullName evidence="6">PAS domain S-box-containing protein/diguanylate cyclase (GGDEF)-like protein</fullName>
    </submittedName>
</protein>
<dbReference type="AlphaFoldDB" id="A0A2T0W831"/>
<evidence type="ECO:0000313" key="7">
    <source>
        <dbReference type="Proteomes" id="UP000238205"/>
    </source>
</evidence>